<dbReference type="OrthoDB" id="6516566at2759"/>
<evidence type="ECO:0000256" key="2">
    <source>
        <dbReference type="ARBA" id="ARBA00023054"/>
    </source>
</evidence>
<keyword evidence="2 3" id="KW-0175">Coiled coil</keyword>
<gene>
    <name evidence="5" type="ORF">CINCED_3A002960</name>
</gene>
<evidence type="ECO:0000259" key="4">
    <source>
        <dbReference type="PROSITE" id="PS50105"/>
    </source>
</evidence>
<dbReference type="AlphaFoldDB" id="A0A5E4NHA2"/>
<dbReference type="Pfam" id="PF00536">
    <property type="entry name" value="SAM_1"/>
    <property type="match status" value="1"/>
</dbReference>
<feature type="domain" description="SAM" evidence="4">
    <location>
        <begin position="357"/>
        <end position="397"/>
    </location>
</feature>
<dbReference type="GO" id="GO:0048786">
    <property type="term" value="C:presynaptic active zone"/>
    <property type="evidence" value="ECO:0007669"/>
    <property type="project" value="TreeGrafter"/>
</dbReference>
<proteinExistence type="predicted"/>
<dbReference type="PANTHER" id="PTHR12587:SF14">
    <property type="entry name" value="AT31531P"/>
    <property type="match status" value="1"/>
</dbReference>
<dbReference type="InterPro" id="IPR013761">
    <property type="entry name" value="SAM/pointed_sf"/>
</dbReference>
<sequence length="564" mass="65121">MSNEQDEEFELSKTHFDAIKLLEGALQKMDGIIISSEPTFNSKLPNNLNVLNNFIQQKNNADPNDHLESFKLQVSMLNNQVDTLLNKLNQLEKYLVQQSELRQKAENKLEEELILKSKLETEKLEVIAMLTNLKLVNVRLTKENIGLKEMLLNNQNTRDAVISACMPDIMNSQFHRSKNHGSRFYCSLPRHIISKKKIEAKTLNAEALNDITESCVNLINRRSLFDKCSSAPNLADSKINYQNKQIMENNSSFFSSTKIDSFQNNNLPFCEWNRQQLTDWFAEQGIDYVLQESTVWPASGKDLISSSINDICQKFKFKHWLHRKKLILAIQCESDQNKLFTEDKYLSKARYLSAAWVLQWLDDIGLPQYKDPFSQATINGVLLHRLTKDDFLTIQNGNSDLHFSSLRCGIKVLRDNNFDSECLIRRSNINKTDDDCNLSLWTTHRVMEWLCCVNLAEYASNLRGSGVHGGLIVYDDRFTSDLLADILFIQQSKTLLRRHLSIQFNQLLGKDLNKKKRDAQCKPKYRPLTISSKIKIQKKSQFSLKRKKNNNELNIGDLICPIED</sequence>
<dbReference type="InterPro" id="IPR001660">
    <property type="entry name" value="SAM"/>
</dbReference>
<keyword evidence="1" id="KW-0677">Repeat</keyword>
<dbReference type="InterPro" id="IPR029515">
    <property type="entry name" value="Liprin"/>
</dbReference>
<evidence type="ECO:0000313" key="6">
    <source>
        <dbReference type="Proteomes" id="UP000325440"/>
    </source>
</evidence>
<evidence type="ECO:0000313" key="5">
    <source>
        <dbReference type="EMBL" id="VVC44159.1"/>
    </source>
</evidence>
<feature type="coiled-coil region" evidence="3">
    <location>
        <begin position="67"/>
        <end position="122"/>
    </location>
</feature>
<dbReference type="PROSITE" id="PS50105">
    <property type="entry name" value="SAM_DOMAIN"/>
    <property type="match status" value="1"/>
</dbReference>
<evidence type="ECO:0000256" key="1">
    <source>
        <dbReference type="ARBA" id="ARBA00022737"/>
    </source>
</evidence>
<dbReference type="Pfam" id="PF07647">
    <property type="entry name" value="SAM_2"/>
    <property type="match status" value="1"/>
</dbReference>
<reference evidence="5 6" key="1">
    <citation type="submission" date="2019-08" db="EMBL/GenBank/DDBJ databases">
        <authorList>
            <person name="Alioto T."/>
            <person name="Alioto T."/>
            <person name="Gomez Garrido J."/>
        </authorList>
    </citation>
    <scope>NUCLEOTIDE SEQUENCE [LARGE SCALE GENOMIC DNA]</scope>
</reference>
<dbReference type="Gene3D" id="1.10.150.50">
    <property type="entry name" value="Transcription Factor, Ets-1"/>
    <property type="match status" value="3"/>
</dbReference>
<dbReference type="InterPro" id="IPR058914">
    <property type="entry name" value="LIPB1/2_CC"/>
</dbReference>
<evidence type="ECO:0000256" key="3">
    <source>
        <dbReference type="SAM" id="Coils"/>
    </source>
</evidence>
<keyword evidence="6" id="KW-1185">Reference proteome</keyword>
<protein>
    <submittedName>
        <fullName evidence="5">Sterile alpha motif/pointed domain,Sterile alpha motif domain</fullName>
    </submittedName>
</protein>
<name>A0A5E4NHA2_9HEMI</name>
<dbReference type="GO" id="GO:0007528">
    <property type="term" value="P:neuromuscular junction development"/>
    <property type="evidence" value="ECO:0007669"/>
    <property type="project" value="TreeGrafter"/>
</dbReference>
<dbReference type="PANTHER" id="PTHR12587">
    <property type="entry name" value="LAR INTERACTING PROTEIN LIP -RELATED PROTEIN"/>
    <property type="match status" value="1"/>
</dbReference>
<dbReference type="Proteomes" id="UP000325440">
    <property type="component" value="Unassembled WGS sequence"/>
</dbReference>
<dbReference type="Pfam" id="PF26022">
    <property type="entry name" value="CC_Liprin_beta"/>
    <property type="match status" value="1"/>
</dbReference>
<dbReference type="SUPFAM" id="SSF47769">
    <property type="entry name" value="SAM/Pointed domain"/>
    <property type="match status" value="3"/>
</dbReference>
<organism evidence="5 6">
    <name type="scientific">Cinara cedri</name>
    <dbReference type="NCBI Taxonomy" id="506608"/>
    <lineage>
        <taxon>Eukaryota</taxon>
        <taxon>Metazoa</taxon>
        <taxon>Ecdysozoa</taxon>
        <taxon>Arthropoda</taxon>
        <taxon>Hexapoda</taxon>
        <taxon>Insecta</taxon>
        <taxon>Pterygota</taxon>
        <taxon>Neoptera</taxon>
        <taxon>Paraneoptera</taxon>
        <taxon>Hemiptera</taxon>
        <taxon>Sternorrhyncha</taxon>
        <taxon>Aphidomorpha</taxon>
        <taxon>Aphidoidea</taxon>
        <taxon>Aphididae</taxon>
        <taxon>Lachninae</taxon>
        <taxon>Cinara</taxon>
    </lineage>
</organism>
<accession>A0A5E4NHA2</accession>
<dbReference type="SMART" id="SM00454">
    <property type="entry name" value="SAM"/>
    <property type="match status" value="3"/>
</dbReference>
<dbReference type="EMBL" id="CABPRJ010002376">
    <property type="protein sequence ID" value="VVC44159.1"/>
    <property type="molecule type" value="Genomic_DNA"/>
</dbReference>